<dbReference type="Gene3D" id="3.40.50.720">
    <property type="entry name" value="NAD(P)-binding Rossmann-like Domain"/>
    <property type="match status" value="1"/>
</dbReference>
<feature type="domain" description="XdhC Rossmann" evidence="3">
    <location>
        <begin position="216"/>
        <end position="362"/>
    </location>
</feature>
<accession>A0A2H1HJA3</accession>
<name>A0A2H1HJA3_9MICO</name>
<dbReference type="InterPro" id="IPR027051">
    <property type="entry name" value="XdhC_Rossmann_dom"/>
</dbReference>
<protein>
    <submittedName>
        <fullName evidence="4">Xanthine dehydrogenase accessory factor</fullName>
    </submittedName>
</protein>
<dbReference type="Proteomes" id="UP000234333">
    <property type="component" value="Unassembled WGS sequence"/>
</dbReference>
<evidence type="ECO:0000256" key="1">
    <source>
        <dbReference type="SAM" id="MobiDB-lite"/>
    </source>
</evidence>
<dbReference type="InterPro" id="IPR052698">
    <property type="entry name" value="MoCofactor_Util/Proc"/>
</dbReference>
<evidence type="ECO:0000259" key="3">
    <source>
        <dbReference type="Pfam" id="PF13478"/>
    </source>
</evidence>
<dbReference type="Pfam" id="PF13478">
    <property type="entry name" value="XdhC_C"/>
    <property type="match status" value="1"/>
</dbReference>
<feature type="domain" description="XdhC- CoxI" evidence="2">
    <location>
        <begin position="14"/>
        <end position="77"/>
    </location>
</feature>
<dbReference type="RefSeq" id="WP_232252524.1">
    <property type="nucleotide sequence ID" value="NZ_FXZC01000001.1"/>
</dbReference>
<gene>
    <name evidence="4" type="ORF">BC102111_00070</name>
</gene>
<proteinExistence type="predicted"/>
<sequence length="414" mass="43412">MLDRLDSYSSTLESLERWAVATVVAVSGSVPRPVGTSMAVRDDSLSIGSISGGCVESAIVEAALASLARDEAMICDFGFSDESGITVGLMCGGDISVLIQPLVHLAEAVRALVEDSGSTGALIREIPLHSSMQGGQLLPDPAPHPRRHSPLPAVALPSGASPAETLTESLGSSAAVVEELLRRGGCGVVDVRDDSVPNCPTVRRLFVESRRPRARVLIYGANDFSSAIARAASLLELHVTVCDARPVFATRARHPGADDVVVARPGDHFAAECAAGRIDSRTAVIVLTHDPRFDLPVLDKALRMDLAYVGAMGSRTTHERRAQELLHGGLPHSALASLHSPIGLDIGARTPEEVAVAVLAELIAVTTGRAASAGIRQLRDTSGPIHGASPTTQGRGTRSERTPLTRAEAMTTWI</sequence>
<feature type="region of interest" description="Disordered" evidence="1">
    <location>
        <begin position="380"/>
        <end position="402"/>
    </location>
</feature>
<evidence type="ECO:0000313" key="5">
    <source>
        <dbReference type="Proteomes" id="UP000234333"/>
    </source>
</evidence>
<evidence type="ECO:0000259" key="2">
    <source>
        <dbReference type="Pfam" id="PF02625"/>
    </source>
</evidence>
<organism evidence="4 5">
    <name type="scientific">Brevibacterium casei CIP 102111</name>
    <dbReference type="NCBI Taxonomy" id="1255625"/>
    <lineage>
        <taxon>Bacteria</taxon>
        <taxon>Bacillati</taxon>
        <taxon>Actinomycetota</taxon>
        <taxon>Actinomycetes</taxon>
        <taxon>Micrococcales</taxon>
        <taxon>Brevibacteriaceae</taxon>
        <taxon>Brevibacterium</taxon>
    </lineage>
</organism>
<dbReference type="InterPro" id="IPR003777">
    <property type="entry name" value="XdhC_CoxI"/>
</dbReference>
<feature type="region of interest" description="Disordered" evidence="1">
    <location>
        <begin position="132"/>
        <end position="167"/>
    </location>
</feature>
<reference evidence="4 5" key="1">
    <citation type="submission" date="2017-03" db="EMBL/GenBank/DDBJ databases">
        <authorList>
            <person name="Afonso C.L."/>
            <person name="Miller P.J."/>
            <person name="Scott M.A."/>
            <person name="Spackman E."/>
            <person name="Goraichik I."/>
            <person name="Dimitrov K.M."/>
            <person name="Suarez D.L."/>
            <person name="Swayne D.E."/>
        </authorList>
    </citation>
    <scope>NUCLEOTIDE SEQUENCE [LARGE SCALE GENOMIC DNA]</scope>
    <source>
        <strain evidence="4 5">CIP 102111</strain>
    </source>
</reference>
<dbReference type="Pfam" id="PF02625">
    <property type="entry name" value="XdhC_CoxI"/>
    <property type="match status" value="1"/>
</dbReference>
<dbReference type="AlphaFoldDB" id="A0A2H1HJA3"/>
<dbReference type="PANTHER" id="PTHR30388">
    <property type="entry name" value="ALDEHYDE OXIDOREDUCTASE MOLYBDENUM COFACTOR ASSEMBLY PROTEIN"/>
    <property type="match status" value="1"/>
</dbReference>
<dbReference type="GeneID" id="99774507"/>
<evidence type="ECO:0000313" key="4">
    <source>
        <dbReference type="EMBL" id="SMX63008.1"/>
    </source>
</evidence>
<dbReference type="PANTHER" id="PTHR30388:SF4">
    <property type="entry name" value="MOLYBDENUM COFACTOR INSERTION CHAPERONE PAOD"/>
    <property type="match status" value="1"/>
</dbReference>
<dbReference type="EMBL" id="FXZC01000001">
    <property type="protein sequence ID" value="SMX63008.1"/>
    <property type="molecule type" value="Genomic_DNA"/>
</dbReference>